<protein>
    <submittedName>
        <fullName evidence="2">Uncharacterized protein</fullName>
    </submittedName>
</protein>
<feature type="transmembrane region" description="Helical" evidence="1">
    <location>
        <begin position="7"/>
        <end position="31"/>
    </location>
</feature>
<dbReference type="RefSeq" id="YP_009216633.1">
    <property type="nucleotide sequence ID" value="NC_028990.1"/>
</dbReference>
<accession>A0A0S2MYB1</accession>
<keyword evidence="1" id="KW-1133">Transmembrane helix</keyword>
<dbReference type="OrthoDB" id="28701at10239"/>
<proteinExistence type="predicted"/>
<dbReference type="Proteomes" id="UP000202117">
    <property type="component" value="Segment"/>
</dbReference>
<evidence type="ECO:0000313" key="3">
    <source>
        <dbReference type="Proteomes" id="UP000202117"/>
    </source>
</evidence>
<evidence type="ECO:0000313" key="2">
    <source>
        <dbReference type="EMBL" id="ALO80914.1"/>
    </source>
</evidence>
<keyword evidence="3" id="KW-1185">Reference proteome</keyword>
<organism evidence="2 3">
    <name type="scientific">Enterococcus phage vB_EfaS_IME196</name>
    <dbReference type="NCBI Taxonomy" id="1747289"/>
    <lineage>
        <taxon>Viruses</taxon>
        <taxon>Duplodnaviria</taxon>
        <taxon>Heunggongvirae</taxon>
        <taxon>Uroviricota</taxon>
        <taxon>Caudoviricetes</taxon>
        <taxon>Efquatrovirus</taxon>
        <taxon>Efquatrovirus IME196</taxon>
    </lineage>
</organism>
<keyword evidence="1" id="KW-0812">Transmembrane</keyword>
<dbReference type="GeneID" id="26643018"/>
<evidence type="ECO:0000256" key="1">
    <source>
        <dbReference type="SAM" id="Phobius"/>
    </source>
</evidence>
<name>A0A0S2MYB1_9CAUD</name>
<reference evidence="2 3" key="1">
    <citation type="submission" date="2015-10" db="EMBL/GenBank/DDBJ databases">
        <authorList>
            <person name="Gilbert D.G."/>
        </authorList>
    </citation>
    <scope>NUCLEOTIDE SEQUENCE [LARGE SCALE GENOMIC DNA]</scope>
</reference>
<sequence length="65" mass="7356">MSKFEAFMMACIAVCMLIVFGLILFCIIMILSVMKPIGWIALGIVALVTLVLWVGIYLFEKHYLN</sequence>
<keyword evidence="1" id="KW-0472">Membrane</keyword>
<dbReference type="KEGG" id="vg:26643018"/>
<dbReference type="EMBL" id="KT932701">
    <property type="protein sequence ID" value="ALO80914.1"/>
    <property type="molecule type" value="Genomic_DNA"/>
</dbReference>
<feature type="transmembrane region" description="Helical" evidence="1">
    <location>
        <begin position="37"/>
        <end position="59"/>
    </location>
</feature>